<feature type="transmembrane region" description="Helical" evidence="1">
    <location>
        <begin position="175"/>
        <end position="192"/>
    </location>
</feature>
<proteinExistence type="predicted"/>
<organism evidence="2 3">
    <name type="scientific">Acidiphilium cryptum (strain JF-5)</name>
    <dbReference type="NCBI Taxonomy" id="349163"/>
    <lineage>
        <taxon>Bacteria</taxon>
        <taxon>Pseudomonadati</taxon>
        <taxon>Pseudomonadota</taxon>
        <taxon>Alphaproteobacteria</taxon>
        <taxon>Acetobacterales</taxon>
        <taxon>Acidocellaceae</taxon>
        <taxon>Acidiphilium</taxon>
    </lineage>
</organism>
<evidence type="ECO:0008006" key="4">
    <source>
        <dbReference type="Google" id="ProtNLM"/>
    </source>
</evidence>
<feature type="transmembrane region" description="Helical" evidence="1">
    <location>
        <begin position="222"/>
        <end position="244"/>
    </location>
</feature>
<keyword evidence="1" id="KW-1133">Transmembrane helix</keyword>
<evidence type="ECO:0000256" key="1">
    <source>
        <dbReference type="SAM" id="Phobius"/>
    </source>
</evidence>
<protein>
    <recommendedName>
        <fullName evidence="4">Glycosyltransferase RgtA/B/C/D-like domain-containing protein</fullName>
    </recommendedName>
</protein>
<dbReference type="RefSeq" id="WP_012040425.1">
    <property type="nucleotide sequence ID" value="NC_009484.1"/>
</dbReference>
<dbReference type="EMBL" id="CP000697">
    <property type="protein sequence ID" value="ABQ32129.1"/>
    <property type="molecule type" value="Genomic_DNA"/>
</dbReference>
<evidence type="ECO:0000313" key="2">
    <source>
        <dbReference type="EMBL" id="ABQ32129.1"/>
    </source>
</evidence>
<feature type="transmembrane region" description="Helical" evidence="1">
    <location>
        <begin position="92"/>
        <end position="114"/>
    </location>
</feature>
<gene>
    <name evidence="2" type="ordered locus">Acry_2939</name>
</gene>
<sequence length="562" mass="63278">MQAPASTAPNSQKSRYLFLAPAVIFINAALLCGISLRLGADLNWDLLNYHFLNGYLWLNGKIFSDSICTVQSYLDPLLNSFYYILIDHFSPLAANLIIASLQSLSLSAVWLLCFRMTEHGFGMFQRIMLSSIATLAALISPVFWSEIGGTMGDTLLDTPIIIALWCILEGLRDRRLLFFGIAGALVGFACGLKFTNMVYALAVAGALILTGIFESPSKIRGILLNAFVFSAYSAVAFLATYGYFGWQMWSHFRNPIFPYFNNIFHSPFMAPRAIHDGRWFPVDFAGYLALPFRLAFVHHHTTDNHLVGMEIPFRTLFPALVLILVPAVYFWAYAKRSSTCRFKPSVIEMYFLATFVLLSFIVWEKMFSYYRYFSAIETIAPAFSLVSLARLLSWRRMRSASIAGAALFVALIAGGSLYGTHALADTNWGREQFGRTYFGINKGEFRKYENSLLVLGTAPLGFMVPYFPDTDQVIGIPERIPYLTTRFQKNYLKKLSKAKDIYYLSSSPNIERHKLLLAEMYGIHVDFQRCEKYHTAALAVVICPARRRTSGLPPLAEGADLK</sequence>
<feature type="transmembrane region" description="Helical" evidence="1">
    <location>
        <begin position="369"/>
        <end position="388"/>
    </location>
</feature>
<dbReference type="AlphaFoldDB" id="A5G2P7"/>
<dbReference type="HOGENOM" id="CLU_031358_1_0_5"/>
<accession>A5G2P7</accession>
<feature type="transmembrane region" description="Helical" evidence="1">
    <location>
        <begin position="316"/>
        <end position="334"/>
    </location>
</feature>
<name>A5G2P7_ACICJ</name>
<feature type="transmembrane region" description="Helical" evidence="1">
    <location>
        <begin position="126"/>
        <end position="144"/>
    </location>
</feature>
<keyword evidence="3" id="KW-1185">Reference proteome</keyword>
<keyword evidence="1" id="KW-0812">Transmembrane</keyword>
<dbReference type="STRING" id="349163.Acry_2939"/>
<evidence type="ECO:0000313" key="3">
    <source>
        <dbReference type="Proteomes" id="UP000000245"/>
    </source>
</evidence>
<feature type="transmembrane region" description="Helical" evidence="1">
    <location>
        <begin position="150"/>
        <end position="168"/>
    </location>
</feature>
<keyword evidence="1" id="KW-0472">Membrane</keyword>
<dbReference type="Proteomes" id="UP000000245">
    <property type="component" value="Chromosome"/>
</dbReference>
<feature type="transmembrane region" description="Helical" evidence="1">
    <location>
        <begin position="400"/>
        <end position="418"/>
    </location>
</feature>
<dbReference type="KEGG" id="acr:Acry_2939"/>
<reference evidence="2 3" key="1">
    <citation type="submission" date="2007-05" db="EMBL/GenBank/DDBJ databases">
        <title>Complete sequence of chromosome of Acidiphilium cryptum JF-5.</title>
        <authorList>
            <consortium name="US DOE Joint Genome Institute"/>
            <person name="Copeland A."/>
            <person name="Lucas S."/>
            <person name="Lapidus A."/>
            <person name="Barry K."/>
            <person name="Detter J.C."/>
            <person name="Glavina del Rio T."/>
            <person name="Hammon N."/>
            <person name="Israni S."/>
            <person name="Dalin E."/>
            <person name="Tice H."/>
            <person name="Pitluck S."/>
            <person name="Sims D."/>
            <person name="Brettin T."/>
            <person name="Bruce D."/>
            <person name="Han C."/>
            <person name="Schmutz J."/>
            <person name="Larimer F."/>
            <person name="Land M."/>
            <person name="Hauser L."/>
            <person name="Kyrpides N."/>
            <person name="Kim E."/>
            <person name="Magnuson T."/>
            <person name="Richardson P."/>
        </authorList>
    </citation>
    <scope>NUCLEOTIDE SEQUENCE [LARGE SCALE GENOMIC DNA]</scope>
    <source>
        <strain evidence="2 3">JF-5</strain>
    </source>
</reference>
<feature type="transmembrane region" description="Helical" evidence="1">
    <location>
        <begin position="16"/>
        <end position="36"/>
    </location>
</feature>
<dbReference type="eggNOG" id="ENOG5030CE8">
    <property type="taxonomic scope" value="Bacteria"/>
</dbReference>
<feature type="transmembrane region" description="Helical" evidence="1">
    <location>
        <begin position="346"/>
        <end position="363"/>
    </location>
</feature>